<feature type="transmembrane region" description="Helical" evidence="1">
    <location>
        <begin position="9"/>
        <end position="28"/>
    </location>
</feature>
<evidence type="ECO:0000256" key="1">
    <source>
        <dbReference type="SAM" id="Phobius"/>
    </source>
</evidence>
<feature type="transmembrane region" description="Helical" evidence="1">
    <location>
        <begin position="73"/>
        <end position="91"/>
    </location>
</feature>
<dbReference type="Proteomes" id="UP000435187">
    <property type="component" value="Unassembled WGS sequence"/>
</dbReference>
<keyword evidence="1" id="KW-0472">Membrane</keyword>
<comment type="caution">
    <text evidence="2">The sequence shown here is derived from an EMBL/GenBank/DDBJ whole genome shotgun (WGS) entry which is preliminary data.</text>
</comment>
<evidence type="ECO:0000313" key="3">
    <source>
        <dbReference type="Proteomes" id="UP000435187"/>
    </source>
</evidence>
<keyword evidence="1" id="KW-1133">Transmembrane helix</keyword>
<keyword evidence="3" id="KW-1185">Reference proteome</keyword>
<gene>
    <name evidence="2" type="ORF">GH885_15300</name>
</gene>
<proteinExistence type="predicted"/>
<reference evidence="2 3" key="1">
    <citation type="submission" date="2019-10" db="EMBL/GenBank/DDBJ databases">
        <title>Gracilibacillus salitolerans sp. nov., a moderate halophile isolated from a saline soil in northwest China.</title>
        <authorList>
            <person name="Gan L."/>
        </authorList>
    </citation>
    <scope>NUCLEOTIDE SEQUENCE [LARGE SCALE GENOMIC DNA]</scope>
    <source>
        <strain evidence="2 3">TP2-8</strain>
    </source>
</reference>
<evidence type="ECO:0000313" key="2">
    <source>
        <dbReference type="EMBL" id="MRI67686.1"/>
    </source>
</evidence>
<dbReference type="RefSeq" id="WP_153836244.1">
    <property type="nucleotide sequence ID" value="NZ_JBHUMW010000081.1"/>
</dbReference>
<sequence>MNNSLWKSYAFFIVNVFLTFTFIAFFYFSFTSANSVVVDSLFVLIIILCIASVGMGVWCFASKLEKANVKIENVTIFATILTFVNLVIFMLF</sequence>
<feature type="transmembrane region" description="Helical" evidence="1">
    <location>
        <begin position="40"/>
        <end position="61"/>
    </location>
</feature>
<dbReference type="AlphaFoldDB" id="A0A6N7R3G4"/>
<accession>A0A6N7R3G4</accession>
<name>A0A6N7R3G4_9BACI</name>
<organism evidence="2 3">
    <name type="scientific">Gracilibacillus thailandensis</name>
    <dbReference type="NCBI Taxonomy" id="563735"/>
    <lineage>
        <taxon>Bacteria</taxon>
        <taxon>Bacillati</taxon>
        <taxon>Bacillota</taxon>
        <taxon>Bacilli</taxon>
        <taxon>Bacillales</taxon>
        <taxon>Bacillaceae</taxon>
        <taxon>Gracilibacillus</taxon>
    </lineage>
</organism>
<keyword evidence="1" id="KW-0812">Transmembrane</keyword>
<protein>
    <submittedName>
        <fullName evidence="2">Uncharacterized protein</fullName>
    </submittedName>
</protein>
<dbReference type="EMBL" id="WJEE01000038">
    <property type="protein sequence ID" value="MRI67686.1"/>
    <property type="molecule type" value="Genomic_DNA"/>
</dbReference>